<dbReference type="PANTHER" id="PTHR30005:SF14">
    <property type="entry name" value="EXOPOLYPHOSPHATASE"/>
    <property type="match status" value="1"/>
</dbReference>
<name>A0A437LCL0_9BURK</name>
<keyword evidence="1" id="KW-0378">Hydrolase</keyword>
<evidence type="ECO:0000259" key="3">
    <source>
        <dbReference type="Pfam" id="PF21447"/>
    </source>
</evidence>
<dbReference type="FunFam" id="3.30.420.40:FF:000023">
    <property type="entry name" value="Guanosine-5'-triphosphate,3'-diphosphate pyrophosphatase"/>
    <property type="match status" value="1"/>
</dbReference>
<sequence length="508" mass="55651">MPKPSPDRVWGTDALAAIDLGSNSFRLEIARLRGGDYKTLAYRKEPVRLGAGLDAQGMLTEEAMQRGLDCLARFGAELSGFAPERLRAVATQTLREAQNRDEFLRRAQAVLGFPIEVISGREEARIIYAGVSRLQPDPAPRLVIDIGGRSTELILGRGATPLKAESFQVGSVGLSVRYFGDGRFTPEGFRAAQVTAAAELEEALGTFAKGQARPAWRQVLGSSGTVGAVAQIVAASRVAGGVINAESLRWCIEACLRAGSVDALDLPGLKADRKPVVAGGLCILYTLVSHFGIDTVLPAKGALRQGLVFELAERLKLHQQAPSADLREHTVDEMQRRFEVDRAQAQQVRALAERLFRQLMPQAPAEQHLELGWAAAWHELGLLVSHHDHHRHSHYLIGHLDAAGFSQSQLRRMALIALGQRGGLRKLNLDPADEALRWQIMALRLAVIKAHAREPIQLDAMKLQRNGTRVSLRLPKGWAPSHPQALYLLQEEAQHWARSTWATLELAA</sequence>
<dbReference type="OrthoDB" id="9793035at2"/>
<proteinExistence type="predicted"/>
<reference evidence="4 5" key="1">
    <citation type="submission" date="2019-01" db="EMBL/GenBank/DDBJ databases">
        <authorList>
            <person name="Chen W.-M."/>
        </authorList>
    </citation>
    <scope>NUCLEOTIDE SEQUENCE [LARGE SCALE GENOMIC DNA]</scope>
    <source>
        <strain evidence="4 5">CCP-18</strain>
    </source>
</reference>
<dbReference type="CDD" id="cd24053">
    <property type="entry name" value="ASKHA_NBD_EcPPX-GppA-like"/>
    <property type="match status" value="1"/>
</dbReference>
<protein>
    <submittedName>
        <fullName evidence="4">Ppx/GppA family phosphatase</fullName>
    </submittedName>
</protein>
<dbReference type="PANTHER" id="PTHR30005">
    <property type="entry name" value="EXOPOLYPHOSPHATASE"/>
    <property type="match status" value="1"/>
</dbReference>
<dbReference type="Pfam" id="PF02541">
    <property type="entry name" value="Ppx-GppA"/>
    <property type="match status" value="1"/>
</dbReference>
<evidence type="ECO:0000259" key="2">
    <source>
        <dbReference type="Pfam" id="PF02541"/>
    </source>
</evidence>
<dbReference type="RefSeq" id="WP_127684030.1">
    <property type="nucleotide sequence ID" value="NZ_SACM01000005.1"/>
</dbReference>
<dbReference type="InterPro" id="IPR030673">
    <property type="entry name" value="PyroPPase_GppA_Ppx"/>
</dbReference>
<dbReference type="PIRSF" id="PIRSF001267">
    <property type="entry name" value="Pyrophosphatase_GppA_Ppx"/>
    <property type="match status" value="1"/>
</dbReference>
<comment type="caution">
    <text evidence="4">The sequence shown here is derived from an EMBL/GenBank/DDBJ whole genome shotgun (WGS) entry which is preliminary data.</text>
</comment>
<gene>
    <name evidence="4" type="ORF">EOD73_15940</name>
</gene>
<accession>A0A437LCL0</accession>
<dbReference type="EMBL" id="SACM01000005">
    <property type="protein sequence ID" value="RVT83049.1"/>
    <property type="molecule type" value="Genomic_DNA"/>
</dbReference>
<dbReference type="InterPro" id="IPR050273">
    <property type="entry name" value="GppA/Ppx_hydrolase"/>
</dbReference>
<dbReference type="SUPFAM" id="SSF53067">
    <property type="entry name" value="Actin-like ATPase domain"/>
    <property type="match status" value="2"/>
</dbReference>
<evidence type="ECO:0000256" key="1">
    <source>
        <dbReference type="ARBA" id="ARBA00022801"/>
    </source>
</evidence>
<dbReference type="GO" id="GO:0006798">
    <property type="term" value="P:polyphosphate catabolic process"/>
    <property type="evidence" value="ECO:0007669"/>
    <property type="project" value="TreeGrafter"/>
</dbReference>
<keyword evidence="5" id="KW-1185">Reference proteome</keyword>
<dbReference type="GO" id="GO:0004309">
    <property type="term" value="F:exopolyphosphatase activity"/>
    <property type="evidence" value="ECO:0007669"/>
    <property type="project" value="TreeGrafter"/>
</dbReference>
<feature type="domain" description="Ppx/GppA phosphatase C-terminal" evidence="3">
    <location>
        <begin position="327"/>
        <end position="492"/>
    </location>
</feature>
<dbReference type="SUPFAM" id="SSF109604">
    <property type="entry name" value="HD-domain/PDEase-like"/>
    <property type="match status" value="1"/>
</dbReference>
<feature type="domain" description="Ppx/GppA phosphatase N-terminal" evidence="2">
    <location>
        <begin position="29"/>
        <end position="313"/>
    </location>
</feature>
<dbReference type="InterPro" id="IPR048950">
    <property type="entry name" value="Ppx_GppA_C"/>
</dbReference>
<dbReference type="Gene3D" id="1.10.3210.10">
    <property type="entry name" value="Hypothetical protein af1432"/>
    <property type="match status" value="1"/>
</dbReference>
<evidence type="ECO:0000313" key="4">
    <source>
        <dbReference type="EMBL" id="RVT83049.1"/>
    </source>
</evidence>
<dbReference type="AlphaFoldDB" id="A0A437LCL0"/>
<dbReference type="InterPro" id="IPR003695">
    <property type="entry name" value="Ppx_GppA_N"/>
</dbReference>
<dbReference type="InterPro" id="IPR043129">
    <property type="entry name" value="ATPase_NBD"/>
</dbReference>
<dbReference type="Gene3D" id="3.30.420.40">
    <property type="match status" value="1"/>
</dbReference>
<organism evidence="4 5">
    <name type="scientific">Inhella crocodyli</name>
    <dbReference type="NCBI Taxonomy" id="2499851"/>
    <lineage>
        <taxon>Bacteria</taxon>
        <taxon>Pseudomonadati</taxon>
        <taxon>Pseudomonadota</taxon>
        <taxon>Betaproteobacteria</taxon>
        <taxon>Burkholderiales</taxon>
        <taxon>Sphaerotilaceae</taxon>
        <taxon>Inhella</taxon>
    </lineage>
</organism>
<evidence type="ECO:0000313" key="5">
    <source>
        <dbReference type="Proteomes" id="UP000288587"/>
    </source>
</evidence>
<dbReference type="Proteomes" id="UP000288587">
    <property type="component" value="Unassembled WGS sequence"/>
</dbReference>
<dbReference type="Gene3D" id="3.30.420.150">
    <property type="entry name" value="Exopolyphosphatase. Domain 2"/>
    <property type="match status" value="1"/>
</dbReference>
<dbReference type="Pfam" id="PF21447">
    <property type="entry name" value="Ppx-GppA_III"/>
    <property type="match status" value="1"/>
</dbReference>